<evidence type="ECO:0000256" key="8">
    <source>
        <dbReference type="SAM" id="SignalP"/>
    </source>
</evidence>
<organism evidence="11 12">
    <name type="scientific">Aeromicrobium erythreum</name>
    <dbReference type="NCBI Taxonomy" id="2041"/>
    <lineage>
        <taxon>Bacteria</taxon>
        <taxon>Bacillati</taxon>
        <taxon>Actinomycetota</taxon>
        <taxon>Actinomycetes</taxon>
        <taxon>Propionibacteriales</taxon>
        <taxon>Nocardioidaceae</taxon>
        <taxon>Aeromicrobium</taxon>
    </lineage>
</organism>
<sequence>MDTIFWRRPFAAFFAVAAVLTAGLVAAGTTSATAADRDVVTGISVTPESALVGEGLEARVTWQAPTGTQPGDTFTVGIPSQVSGVPGTQELRSPSGQVIANCVIEQTRATCTFTDYVATASNVQGELTVPVIGAQPTNGAGLDWTTGAGRIIHTDTEINPRQGGWADAAIKTSTLRDNGNILYDAAIRGSRLDDGTTVTDTYDPRTSIVASTFQVYQSDSSQNWTQMDSSTWTLSDDPADHRFTVTIPNAVTDGSIAYRYIYEAAVDDSVASGDVIENTFGTRDSTWTDRIRYVRQGGGGTGDQGTLAWTKVDEDGEALAGATFTVTGPNNFSTTVADDGAGDRDTRPGHFSLTGLAAGTYTVVEAQAPDGYVRSDRQLTATLTAADPTGDAGELVNVRAVDPTPTPTPTPTVPDDGSTTPTPDPGTSRPGRDGGPLPDAGGPQLGLLIAGTVALVAGSMLALRRRRA</sequence>
<dbReference type="RefSeq" id="WP_067861011.1">
    <property type="nucleotide sequence ID" value="NZ_CP011502.1"/>
</dbReference>
<reference evidence="11 12" key="1">
    <citation type="journal article" date="1991" name="Int. J. Syst. Bacteriol.">
        <title>Description of the erythromycin-producing bacterium Arthrobacter sp. strain NRRL B-3381 as Aeromicrobium erythreum gen. nov., sp. nov.</title>
        <authorList>
            <person name="Miller E.S."/>
            <person name="Woese C.R."/>
            <person name="Brenner S."/>
        </authorList>
    </citation>
    <scope>NUCLEOTIDE SEQUENCE [LARGE SCALE GENOMIC DNA]</scope>
    <source>
        <strain evidence="11 12">AR18</strain>
    </source>
</reference>
<gene>
    <name evidence="11" type="ORF">AERYTH_16920</name>
</gene>
<dbReference type="Gene3D" id="2.60.40.1280">
    <property type="match status" value="1"/>
</dbReference>
<keyword evidence="7" id="KW-1133">Transmembrane helix</keyword>
<dbReference type="GO" id="GO:0007155">
    <property type="term" value="P:cell adhesion"/>
    <property type="evidence" value="ECO:0007669"/>
    <property type="project" value="InterPro"/>
</dbReference>
<comment type="subcellular location">
    <subcellularLocation>
        <location evidence="1">Secreted</location>
        <location evidence="1">Cell wall</location>
        <topology evidence="1">Peptidoglycan-anchor</topology>
    </subcellularLocation>
</comment>
<evidence type="ECO:0000259" key="10">
    <source>
        <dbReference type="Pfam" id="PF17961"/>
    </source>
</evidence>
<feature type="domain" description="SpaA-like prealbumin fold" evidence="9">
    <location>
        <begin position="305"/>
        <end position="387"/>
    </location>
</feature>
<dbReference type="InterPro" id="IPR011252">
    <property type="entry name" value="Fibrogen-bd_dom1"/>
</dbReference>
<keyword evidence="4 8" id="KW-0732">Signal</keyword>
<dbReference type="OrthoDB" id="5113267at2"/>
<dbReference type="KEGG" id="aer:AERYTH_16920"/>
<dbReference type="InterPro" id="IPR013783">
    <property type="entry name" value="Ig-like_fold"/>
</dbReference>
<feature type="chain" id="PRO_5006841071" description="Gram-positive cocci surface proteins LPxTG domain-containing protein" evidence="8">
    <location>
        <begin position="35"/>
        <end position="468"/>
    </location>
</feature>
<feature type="compositionally biased region" description="Low complexity" evidence="6">
    <location>
        <begin position="413"/>
        <end position="428"/>
    </location>
</feature>
<keyword evidence="3" id="KW-0964">Secreted</keyword>
<keyword evidence="7" id="KW-0472">Membrane</keyword>
<dbReference type="Proteomes" id="UP000067689">
    <property type="component" value="Chromosome"/>
</dbReference>
<dbReference type="Pfam" id="PF17961">
    <property type="entry name" value="Big_8"/>
    <property type="match status" value="1"/>
</dbReference>
<keyword evidence="5" id="KW-0572">Peptidoglycan-anchor</keyword>
<evidence type="ECO:0000256" key="2">
    <source>
        <dbReference type="ARBA" id="ARBA00022512"/>
    </source>
</evidence>
<evidence type="ECO:0000259" key="9">
    <source>
        <dbReference type="Pfam" id="PF17802"/>
    </source>
</evidence>
<dbReference type="InterPro" id="IPR041171">
    <property type="entry name" value="SDR_Ig"/>
</dbReference>
<proteinExistence type="predicted"/>
<evidence type="ECO:0000256" key="3">
    <source>
        <dbReference type="ARBA" id="ARBA00022525"/>
    </source>
</evidence>
<dbReference type="Gene3D" id="2.60.40.740">
    <property type="match status" value="1"/>
</dbReference>
<dbReference type="Gene3D" id="2.60.40.10">
    <property type="entry name" value="Immunoglobulins"/>
    <property type="match status" value="1"/>
</dbReference>
<evidence type="ECO:0000256" key="6">
    <source>
        <dbReference type="SAM" id="MobiDB-lite"/>
    </source>
</evidence>
<evidence type="ECO:0000256" key="1">
    <source>
        <dbReference type="ARBA" id="ARBA00004168"/>
    </source>
</evidence>
<evidence type="ECO:0008006" key="13">
    <source>
        <dbReference type="Google" id="ProtNLM"/>
    </source>
</evidence>
<evidence type="ECO:0000313" key="11">
    <source>
        <dbReference type="EMBL" id="ALX06259.1"/>
    </source>
</evidence>
<dbReference type="GO" id="GO:0005975">
    <property type="term" value="P:carbohydrate metabolic process"/>
    <property type="evidence" value="ECO:0007669"/>
    <property type="project" value="UniProtKB-ARBA"/>
</dbReference>
<dbReference type="SUPFAM" id="SSF49478">
    <property type="entry name" value="Cna protein B-type domain"/>
    <property type="match status" value="1"/>
</dbReference>
<feature type="transmembrane region" description="Helical" evidence="7">
    <location>
        <begin position="445"/>
        <end position="463"/>
    </location>
</feature>
<dbReference type="InterPro" id="IPR008966">
    <property type="entry name" value="Adhesion_dom_sf"/>
</dbReference>
<evidence type="ECO:0000256" key="5">
    <source>
        <dbReference type="ARBA" id="ARBA00023088"/>
    </source>
</evidence>
<feature type="domain" description="SDR-like Ig" evidence="10">
    <location>
        <begin position="54"/>
        <end position="131"/>
    </location>
</feature>
<evidence type="ECO:0000256" key="7">
    <source>
        <dbReference type="SAM" id="Phobius"/>
    </source>
</evidence>
<dbReference type="PATRIC" id="fig|2041.4.peg.3539"/>
<name>A0A0U3KP44_9ACTN</name>
<feature type="region of interest" description="Disordered" evidence="6">
    <location>
        <begin position="385"/>
        <end position="443"/>
    </location>
</feature>
<dbReference type="AlphaFoldDB" id="A0A0U3KP44"/>
<dbReference type="Pfam" id="PF17802">
    <property type="entry name" value="SpaA"/>
    <property type="match status" value="1"/>
</dbReference>
<keyword evidence="2" id="KW-0134">Cell wall</keyword>
<dbReference type="STRING" id="2041.AERYTH_16920"/>
<keyword evidence="12" id="KW-1185">Reference proteome</keyword>
<protein>
    <recommendedName>
        <fullName evidence="13">Gram-positive cocci surface proteins LPxTG domain-containing protein</fullName>
    </recommendedName>
</protein>
<dbReference type="SUPFAM" id="SSF49401">
    <property type="entry name" value="Bacterial adhesins"/>
    <property type="match status" value="1"/>
</dbReference>
<dbReference type="EMBL" id="CP011502">
    <property type="protein sequence ID" value="ALX06259.1"/>
    <property type="molecule type" value="Genomic_DNA"/>
</dbReference>
<keyword evidence="7" id="KW-0812">Transmembrane</keyword>
<evidence type="ECO:0000313" key="12">
    <source>
        <dbReference type="Proteomes" id="UP000067689"/>
    </source>
</evidence>
<dbReference type="InterPro" id="IPR041033">
    <property type="entry name" value="SpaA_PFL_dom_1"/>
</dbReference>
<feature type="signal peptide" evidence="8">
    <location>
        <begin position="1"/>
        <end position="34"/>
    </location>
</feature>
<accession>A0A0U3KP44</accession>
<evidence type="ECO:0000256" key="4">
    <source>
        <dbReference type="ARBA" id="ARBA00022729"/>
    </source>
</evidence>